<name>A0AB38D261_9MYCO</name>
<comment type="caution">
    <text evidence="1">The sequence shown here is derived from an EMBL/GenBank/DDBJ whole genome shotgun (WGS) entry which is preliminary data.</text>
</comment>
<protein>
    <submittedName>
        <fullName evidence="1">Uncharacterized protein</fullName>
    </submittedName>
</protein>
<dbReference type="RefSeq" id="WP_052544256.1">
    <property type="nucleotide sequence ID" value="NZ_CAACXP010000004.1"/>
</dbReference>
<organism evidence="1 2">
    <name type="scientific">Mycobacteroides abscessus subsp. abscessus</name>
    <dbReference type="NCBI Taxonomy" id="1185650"/>
    <lineage>
        <taxon>Bacteria</taxon>
        <taxon>Bacillati</taxon>
        <taxon>Actinomycetota</taxon>
        <taxon>Actinomycetes</taxon>
        <taxon>Mycobacteriales</taxon>
        <taxon>Mycobacteriaceae</taxon>
        <taxon>Mycobacteroides</taxon>
        <taxon>Mycobacteroides abscessus</taxon>
    </lineage>
</organism>
<sequence>MSTDLIDIEARWAANPAPFVDHATPTISAWTSNEEIAAQAAQLSATYGNRYDVDTELRLFRAQLRAAAMATAAQR</sequence>
<proteinExistence type="predicted"/>
<dbReference type="EMBL" id="FSHM01000006">
    <property type="protein sequence ID" value="SIB50413.1"/>
    <property type="molecule type" value="Genomic_DNA"/>
</dbReference>
<dbReference type="AlphaFoldDB" id="A0AB38D261"/>
<evidence type="ECO:0000313" key="2">
    <source>
        <dbReference type="Proteomes" id="UP000185210"/>
    </source>
</evidence>
<gene>
    <name evidence="1" type="ORF">SAMEA2070301_03893</name>
</gene>
<dbReference type="Proteomes" id="UP000185210">
    <property type="component" value="Unassembled WGS sequence"/>
</dbReference>
<accession>A0AB38D261</accession>
<reference evidence="1 2" key="1">
    <citation type="submission" date="2016-11" db="EMBL/GenBank/DDBJ databases">
        <authorList>
            <consortium name="Pathogen Informatics"/>
        </authorList>
    </citation>
    <scope>NUCLEOTIDE SEQUENCE [LARGE SCALE GENOMIC DNA]</scope>
    <source>
        <strain evidence="1 2">104</strain>
    </source>
</reference>
<evidence type="ECO:0000313" key="1">
    <source>
        <dbReference type="EMBL" id="SIB50413.1"/>
    </source>
</evidence>